<feature type="chain" id="PRO_5043684284" description="Chemosensory protein" evidence="1">
    <location>
        <begin position="19"/>
        <end position="122"/>
    </location>
</feature>
<evidence type="ECO:0000256" key="1">
    <source>
        <dbReference type="SAM" id="SignalP"/>
    </source>
</evidence>
<dbReference type="InterPro" id="IPR036682">
    <property type="entry name" value="OS_D_A10/PebIII_sf"/>
</dbReference>
<proteinExistence type="predicted"/>
<gene>
    <name evidence="2" type="ORF">EEDITHA_LOCUS5624</name>
</gene>
<dbReference type="InterPro" id="IPR005055">
    <property type="entry name" value="A10/PebIII"/>
</dbReference>
<dbReference type="Gene3D" id="1.10.2080.10">
    <property type="entry name" value="Insect odorant-binding protein A10/Ejaculatory bulb-specific protein 3"/>
    <property type="match status" value="1"/>
</dbReference>
<feature type="signal peptide" evidence="1">
    <location>
        <begin position="1"/>
        <end position="18"/>
    </location>
</feature>
<sequence length="122" mass="14091">MQFMTIVFSLFMTTVVLGYDEKYDKIDVDKILNDDALLTSYANCFLDKGPCTEQFSSDYKEMLPEVISDGCAKCTKKQKQAFKKVLTELSKNKLNLLLEIQKKYDPNGQYKETMKKVMEEDA</sequence>
<reference evidence="2" key="1">
    <citation type="submission" date="2022-03" db="EMBL/GenBank/DDBJ databases">
        <authorList>
            <person name="Tunstrom K."/>
        </authorList>
    </citation>
    <scope>NUCLEOTIDE SEQUENCE</scope>
</reference>
<accession>A0AAU9TPR2</accession>
<comment type="caution">
    <text evidence="2">The sequence shown here is derived from an EMBL/GenBank/DDBJ whole genome shotgun (WGS) entry which is preliminary data.</text>
</comment>
<keyword evidence="3" id="KW-1185">Reference proteome</keyword>
<dbReference type="SUPFAM" id="SSF100910">
    <property type="entry name" value="Chemosensory protein Csp2"/>
    <property type="match status" value="1"/>
</dbReference>
<dbReference type="PANTHER" id="PTHR11257">
    <property type="entry name" value="CHEMOSENSORY PROTEIN-RELATED"/>
    <property type="match status" value="1"/>
</dbReference>
<dbReference type="Proteomes" id="UP001153954">
    <property type="component" value="Unassembled WGS sequence"/>
</dbReference>
<evidence type="ECO:0000313" key="2">
    <source>
        <dbReference type="EMBL" id="CAH2089584.1"/>
    </source>
</evidence>
<name>A0AAU9TPR2_EUPED</name>
<protein>
    <recommendedName>
        <fullName evidence="4">Chemosensory protein</fullName>
    </recommendedName>
</protein>
<organism evidence="2 3">
    <name type="scientific">Euphydryas editha</name>
    <name type="common">Edith's checkerspot</name>
    <dbReference type="NCBI Taxonomy" id="104508"/>
    <lineage>
        <taxon>Eukaryota</taxon>
        <taxon>Metazoa</taxon>
        <taxon>Ecdysozoa</taxon>
        <taxon>Arthropoda</taxon>
        <taxon>Hexapoda</taxon>
        <taxon>Insecta</taxon>
        <taxon>Pterygota</taxon>
        <taxon>Neoptera</taxon>
        <taxon>Endopterygota</taxon>
        <taxon>Lepidoptera</taxon>
        <taxon>Glossata</taxon>
        <taxon>Ditrysia</taxon>
        <taxon>Papilionoidea</taxon>
        <taxon>Nymphalidae</taxon>
        <taxon>Nymphalinae</taxon>
        <taxon>Euphydryas</taxon>
    </lineage>
</organism>
<dbReference type="PANTHER" id="PTHR11257:SF12">
    <property type="entry name" value="EJACULATORY BULB-SPECIFIC PROTEIN 3-RELATED"/>
    <property type="match status" value="1"/>
</dbReference>
<dbReference type="Pfam" id="PF03392">
    <property type="entry name" value="OS-D"/>
    <property type="match status" value="1"/>
</dbReference>
<evidence type="ECO:0008006" key="4">
    <source>
        <dbReference type="Google" id="ProtNLM"/>
    </source>
</evidence>
<dbReference type="EMBL" id="CAKOGL010000008">
    <property type="protein sequence ID" value="CAH2089584.1"/>
    <property type="molecule type" value="Genomic_DNA"/>
</dbReference>
<evidence type="ECO:0000313" key="3">
    <source>
        <dbReference type="Proteomes" id="UP001153954"/>
    </source>
</evidence>
<keyword evidence="1" id="KW-0732">Signal</keyword>
<dbReference type="AlphaFoldDB" id="A0AAU9TPR2"/>